<evidence type="ECO:0000313" key="2">
    <source>
        <dbReference type="Proteomes" id="UP000694005"/>
    </source>
</evidence>
<gene>
    <name evidence="1" type="ORF">BRAPAZ1V2_A06P24940.2</name>
</gene>
<protein>
    <submittedName>
        <fullName evidence="1">Uncharacterized protein</fullName>
    </submittedName>
</protein>
<evidence type="ECO:0000313" key="1">
    <source>
        <dbReference type="EMBL" id="CAG7870254.1"/>
    </source>
</evidence>
<organism evidence="1 2">
    <name type="scientific">Brassica campestris</name>
    <name type="common">Field mustard</name>
    <dbReference type="NCBI Taxonomy" id="3711"/>
    <lineage>
        <taxon>Eukaryota</taxon>
        <taxon>Viridiplantae</taxon>
        <taxon>Streptophyta</taxon>
        <taxon>Embryophyta</taxon>
        <taxon>Tracheophyta</taxon>
        <taxon>Spermatophyta</taxon>
        <taxon>Magnoliopsida</taxon>
        <taxon>eudicotyledons</taxon>
        <taxon>Gunneridae</taxon>
        <taxon>Pentapetalae</taxon>
        <taxon>rosids</taxon>
        <taxon>malvids</taxon>
        <taxon>Brassicales</taxon>
        <taxon>Brassicaceae</taxon>
        <taxon>Brassiceae</taxon>
        <taxon>Brassica</taxon>
    </lineage>
</organism>
<reference evidence="1 2" key="1">
    <citation type="submission" date="2021-07" db="EMBL/GenBank/DDBJ databases">
        <authorList>
            <consortium name="Genoscope - CEA"/>
            <person name="William W."/>
        </authorList>
    </citation>
    <scope>NUCLEOTIDE SEQUENCE [LARGE SCALE GENOMIC DNA]</scope>
</reference>
<sequence length="39" mass="4639">GGALDHKRRRHLLCRYINIERLTFSRRNCANPTPQHQIP</sequence>
<accession>A0A8D9G6U7</accession>
<name>A0A8D9G6U7_BRACM</name>
<dbReference type="Gramene" id="A06p24940.2_BraZ1">
    <property type="protein sequence ID" value="A06p24940.2_BraZ1.CDS.1"/>
    <property type="gene ID" value="A06g24940.2_BraZ1"/>
</dbReference>
<dbReference type="EMBL" id="LS974622">
    <property type="protein sequence ID" value="CAG7870254.1"/>
    <property type="molecule type" value="Genomic_DNA"/>
</dbReference>
<dbReference type="AlphaFoldDB" id="A0A8D9G6U7"/>
<dbReference type="Proteomes" id="UP000694005">
    <property type="component" value="Chromosome A06"/>
</dbReference>
<feature type="non-terminal residue" evidence="1">
    <location>
        <position position="1"/>
    </location>
</feature>
<proteinExistence type="predicted"/>